<keyword evidence="1" id="KW-1133">Transmembrane helix</keyword>
<evidence type="ECO:0000313" key="3">
    <source>
        <dbReference type="EMBL" id="KRT58946.1"/>
    </source>
</evidence>
<feature type="transmembrane region" description="Helical" evidence="1">
    <location>
        <begin position="12"/>
        <end position="33"/>
    </location>
</feature>
<keyword evidence="1" id="KW-0472">Membrane</keyword>
<dbReference type="EMBL" id="LMXI01000238">
    <property type="protein sequence ID" value="KRT58946.1"/>
    <property type="molecule type" value="Genomic_DNA"/>
</dbReference>
<dbReference type="SUPFAM" id="SSF54523">
    <property type="entry name" value="Pili subunits"/>
    <property type="match status" value="1"/>
</dbReference>
<reference evidence="4 5" key="1">
    <citation type="submission" date="2015-11" db="EMBL/GenBank/DDBJ databases">
        <title>The genome of Candidatus Endoriftia persephone in Ridgeia piscesae and population structure of the North Eastern Pacific vestimentiferan symbionts.</title>
        <authorList>
            <person name="Perez M."/>
            <person name="Juniper K.S."/>
        </authorList>
    </citation>
    <scope>NUCLEOTIDE SEQUENCE [LARGE SCALE GENOMIC DNA]</scope>
    <source>
        <strain evidence="3">Ind10</strain>
        <strain evidence="2">Ind11</strain>
    </source>
</reference>
<name>A0A0T5Z7P4_9GAMM</name>
<dbReference type="OrthoDB" id="7067387at2"/>
<dbReference type="RefSeq" id="WP_057956822.1">
    <property type="nucleotide sequence ID" value="NZ_KQ556961.1"/>
</dbReference>
<dbReference type="PROSITE" id="PS00409">
    <property type="entry name" value="PROKAR_NTER_METHYL"/>
    <property type="match status" value="1"/>
</dbReference>
<dbReference type="Proteomes" id="UP000051634">
    <property type="component" value="Unassembled WGS sequence"/>
</dbReference>
<accession>A0A0T5Z7P4</accession>
<protein>
    <submittedName>
        <fullName evidence="2 3">Prepilin-type N-terminal cleavage/methylation domain</fullName>
    </submittedName>
</protein>
<dbReference type="EMBL" id="LDXT01000083">
    <property type="protein sequence ID" value="KRT55125.1"/>
    <property type="molecule type" value="Genomic_DNA"/>
</dbReference>
<dbReference type="Proteomes" id="UP000051276">
    <property type="component" value="Unassembled WGS sequence"/>
</dbReference>
<evidence type="ECO:0000313" key="2">
    <source>
        <dbReference type="EMBL" id="KRT55125.1"/>
    </source>
</evidence>
<gene>
    <name evidence="2" type="ORF">Ga0074115_11420</name>
    <name evidence="3" type="ORF">Ga0076813_14561</name>
</gene>
<dbReference type="InterPro" id="IPR012902">
    <property type="entry name" value="N_methyl_site"/>
</dbReference>
<evidence type="ECO:0000313" key="4">
    <source>
        <dbReference type="Proteomes" id="UP000051276"/>
    </source>
</evidence>
<dbReference type="NCBIfam" id="TIGR02532">
    <property type="entry name" value="IV_pilin_GFxxxE"/>
    <property type="match status" value="1"/>
</dbReference>
<evidence type="ECO:0000313" key="5">
    <source>
        <dbReference type="Proteomes" id="UP000051634"/>
    </source>
</evidence>
<comment type="caution">
    <text evidence="3">The sequence shown here is derived from an EMBL/GenBank/DDBJ whole genome shotgun (WGS) entry which is preliminary data.</text>
</comment>
<keyword evidence="5" id="KW-1185">Reference proteome</keyword>
<dbReference type="Pfam" id="PF07963">
    <property type="entry name" value="N_methyl"/>
    <property type="match status" value="1"/>
</dbReference>
<proteinExistence type="predicted"/>
<organism evidence="3 4">
    <name type="scientific">endosymbiont of Ridgeia piscesae</name>
    <dbReference type="NCBI Taxonomy" id="54398"/>
    <lineage>
        <taxon>Bacteria</taxon>
        <taxon>Pseudomonadati</taxon>
        <taxon>Pseudomonadota</taxon>
        <taxon>Gammaproteobacteria</taxon>
        <taxon>sulfur-oxidizing symbionts</taxon>
    </lineage>
</organism>
<sequence length="237" mass="25348">MKVSAQRGFTLIELALGMVIIGLLMGGALISLMSQRETQARNETEDQLLTVRDALVGFAMANGYLPCPATLGSNGQQAPVGGGNCSQPHGYVPVRTLGLSGAVDSNGLLLDQWNSPLRYSVTQSNVGGASSADFTTPGDMRAVQMQFLNPDLQICQAVNCPAGSVISSTAPFVIFSIGKNGTRSPGRHERENIDNSDRQFCSRGYADLTSSERFDDLLLWISPQVLYHRLVTAGQLP</sequence>
<dbReference type="AlphaFoldDB" id="A0A0T5Z7P4"/>
<evidence type="ECO:0000256" key="1">
    <source>
        <dbReference type="SAM" id="Phobius"/>
    </source>
</evidence>
<dbReference type="Gene3D" id="3.30.700.10">
    <property type="entry name" value="Glycoprotein, Type 4 Pilin"/>
    <property type="match status" value="1"/>
</dbReference>
<keyword evidence="1" id="KW-0812">Transmembrane</keyword>
<dbReference type="InterPro" id="IPR045584">
    <property type="entry name" value="Pilin-like"/>
</dbReference>
<dbReference type="STRING" id="54398.Ga0074115_11420"/>